<evidence type="ECO:0000256" key="1">
    <source>
        <dbReference type="SAM" id="MobiDB-lite"/>
    </source>
</evidence>
<dbReference type="EMBL" id="OZ019902">
    <property type="protein sequence ID" value="CAK9194282.1"/>
    <property type="molecule type" value="Genomic_DNA"/>
</dbReference>
<dbReference type="Proteomes" id="UP001497512">
    <property type="component" value="Chromosome 10"/>
</dbReference>
<sequence>MPSAAAAATTTRTREVQRKPDPDNGEKRVTGLGFQALVALVSRLAGYESGNFSYPSGVYCSSAWRRSAAGGWRQPPGINQC</sequence>
<feature type="compositionally biased region" description="Low complexity" evidence="1">
    <location>
        <begin position="1"/>
        <end position="11"/>
    </location>
</feature>
<reference evidence="2" key="1">
    <citation type="submission" date="2024-02" db="EMBL/GenBank/DDBJ databases">
        <authorList>
            <consortium name="ELIXIR-Norway"/>
            <consortium name="Elixir Norway"/>
        </authorList>
    </citation>
    <scope>NUCLEOTIDE SEQUENCE</scope>
</reference>
<feature type="region of interest" description="Disordered" evidence="1">
    <location>
        <begin position="1"/>
        <end position="28"/>
    </location>
</feature>
<evidence type="ECO:0000313" key="3">
    <source>
        <dbReference type="Proteomes" id="UP001497512"/>
    </source>
</evidence>
<protein>
    <submittedName>
        <fullName evidence="2">Uncharacterized protein</fullName>
    </submittedName>
</protein>
<name>A0ABP0TEX6_9BRYO</name>
<accession>A0ABP0TEX6</accession>
<keyword evidence="3" id="KW-1185">Reference proteome</keyword>
<proteinExistence type="predicted"/>
<gene>
    <name evidence="2" type="ORF">CSSPTR1EN2_LOCUS2448</name>
</gene>
<feature type="compositionally biased region" description="Basic and acidic residues" evidence="1">
    <location>
        <begin position="12"/>
        <end position="28"/>
    </location>
</feature>
<evidence type="ECO:0000313" key="2">
    <source>
        <dbReference type="EMBL" id="CAK9194282.1"/>
    </source>
</evidence>
<organism evidence="2 3">
    <name type="scientific">Sphagnum troendelagicum</name>
    <dbReference type="NCBI Taxonomy" id="128251"/>
    <lineage>
        <taxon>Eukaryota</taxon>
        <taxon>Viridiplantae</taxon>
        <taxon>Streptophyta</taxon>
        <taxon>Embryophyta</taxon>
        <taxon>Bryophyta</taxon>
        <taxon>Sphagnophytina</taxon>
        <taxon>Sphagnopsida</taxon>
        <taxon>Sphagnales</taxon>
        <taxon>Sphagnaceae</taxon>
        <taxon>Sphagnum</taxon>
    </lineage>
</organism>